<gene>
    <name evidence="1" type="ORF">UY3_14834</name>
</gene>
<dbReference type="AlphaFoldDB" id="M7ARU8"/>
<dbReference type="Proteomes" id="UP000031443">
    <property type="component" value="Unassembled WGS sequence"/>
</dbReference>
<dbReference type="EMBL" id="KB565341">
    <property type="protein sequence ID" value="EMP28066.1"/>
    <property type="molecule type" value="Genomic_DNA"/>
</dbReference>
<organism evidence="1 2">
    <name type="scientific">Chelonia mydas</name>
    <name type="common">Green sea-turtle</name>
    <name type="synonym">Chelonia agassizi</name>
    <dbReference type="NCBI Taxonomy" id="8469"/>
    <lineage>
        <taxon>Eukaryota</taxon>
        <taxon>Metazoa</taxon>
        <taxon>Chordata</taxon>
        <taxon>Craniata</taxon>
        <taxon>Vertebrata</taxon>
        <taxon>Euteleostomi</taxon>
        <taxon>Archelosauria</taxon>
        <taxon>Testudinata</taxon>
        <taxon>Testudines</taxon>
        <taxon>Cryptodira</taxon>
        <taxon>Durocryptodira</taxon>
        <taxon>Americhelydia</taxon>
        <taxon>Chelonioidea</taxon>
        <taxon>Cheloniidae</taxon>
        <taxon>Chelonia</taxon>
    </lineage>
</organism>
<proteinExistence type="predicted"/>
<keyword evidence="2" id="KW-1185">Reference proteome</keyword>
<protein>
    <submittedName>
        <fullName evidence="1">Uncharacterized protein</fullName>
    </submittedName>
</protein>
<name>M7ARU8_CHEMY</name>
<evidence type="ECO:0000313" key="1">
    <source>
        <dbReference type="EMBL" id="EMP28066.1"/>
    </source>
</evidence>
<reference evidence="2" key="1">
    <citation type="journal article" date="2013" name="Nat. Genet.">
        <title>The draft genomes of soft-shell turtle and green sea turtle yield insights into the development and evolution of the turtle-specific body plan.</title>
        <authorList>
            <person name="Wang Z."/>
            <person name="Pascual-Anaya J."/>
            <person name="Zadissa A."/>
            <person name="Li W."/>
            <person name="Niimura Y."/>
            <person name="Huang Z."/>
            <person name="Li C."/>
            <person name="White S."/>
            <person name="Xiong Z."/>
            <person name="Fang D."/>
            <person name="Wang B."/>
            <person name="Ming Y."/>
            <person name="Chen Y."/>
            <person name="Zheng Y."/>
            <person name="Kuraku S."/>
            <person name="Pignatelli M."/>
            <person name="Herrero J."/>
            <person name="Beal K."/>
            <person name="Nozawa M."/>
            <person name="Li Q."/>
            <person name="Wang J."/>
            <person name="Zhang H."/>
            <person name="Yu L."/>
            <person name="Shigenobu S."/>
            <person name="Wang J."/>
            <person name="Liu J."/>
            <person name="Flicek P."/>
            <person name="Searle S."/>
            <person name="Wang J."/>
            <person name="Kuratani S."/>
            <person name="Yin Y."/>
            <person name="Aken B."/>
            <person name="Zhang G."/>
            <person name="Irie N."/>
        </authorList>
    </citation>
    <scope>NUCLEOTIDE SEQUENCE [LARGE SCALE GENOMIC DNA]</scope>
</reference>
<evidence type="ECO:0000313" key="2">
    <source>
        <dbReference type="Proteomes" id="UP000031443"/>
    </source>
</evidence>
<sequence>MAATAKLVAVDAREAAASKTEPLSADSLIGLGREAPMIATDHPGSYLGSPHPIFGGIKILLPSLTPQTEGLLAPKRQQIRLTGIDDAETMAPMDTVANVNPGLIESILDLDVTISAASTKQIKWTIQIQDCHPKHLLGLLVPGAGPGSKHLRSGAKPAQLHYLGRDADIPTGILLQDQFHLGLIICCPPPWVKQ</sequence>
<accession>M7ARU8</accession>